<feature type="chain" id="PRO_5025019427" evidence="1">
    <location>
        <begin position="23"/>
        <end position="104"/>
    </location>
</feature>
<dbReference type="Proteomes" id="UP000316580">
    <property type="component" value="Unassembled WGS sequence"/>
</dbReference>
<feature type="signal peptide" evidence="1">
    <location>
        <begin position="1"/>
        <end position="22"/>
    </location>
</feature>
<dbReference type="Pfam" id="PF19582">
    <property type="entry name" value="AdeT1_2"/>
    <property type="match status" value="1"/>
</dbReference>
<dbReference type="RefSeq" id="WP_231494179.1">
    <property type="nucleotide sequence ID" value="NZ_VCID01000267.1"/>
</dbReference>
<evidence type="ECO:0000256" key="1">
    <source>
        <dbReference type="SAM" id="SignalP"/>
    </source>
</evidence>
<protein>
    <submittedName>
        <fullName evidence="2">RND transporter</fullName>
    </submittedName>
</protein>
<reference evidence="2 3" key="1">
    <citation type="submission" date="2019-05" db="EMBL/GenBank/DDBJ databases">
        <title>Novel genomic isolates of S.pyogenes and S.dysgalactiae subsp. equisimilis associated to necrotising fasciitis (NSTI).</title>
        <authorList>
            <person name="Barrantes I."/>
        </authorList>
    </citation>
    <scope>NUCLEOTIDE SEQUENCE [LARGE SCALE GENOMIC DNA]</scope>
    <source>
        <strain evidence="2 3">SPY6028</strain>
    </source>
</reference>
<name>A0A660A8S4_STRPY</name>
<evidence type="ECO:0000313" key="3">
    <source>
        <dbReference type="Proteomes" id="UP000316580"/>
    </source>
</evidence>
<keyword evidence="1" id="KW-0732">Signal</keyword>
<sequence length="104" mass="11683">MKKGFWALSAATLFVMSTQVQAKQKVCVFDLLGRAGESYKLIEEWRLSAQTWQGDIELIPYQDEEKAERDFDAGKCDGVYMTSMRARKYNKFAGSIDAVGAVTS</sequence>
<dbReference type="EMBL" id="VCID01000267">
    <property type="protein sequence ID" value="TNY48525.1"/>
    <property type="molecule type" value="Genomic_DNA"/>
</dbReference>
<accession>A0A660A8S4</accession>
<feature type="non-terminal residue" evidence="2">
    <location>
        <position position="104"/>
    </location>
</feature>
<organism evidence="2 3">
    <name type="scientific">Streptococcus pyogenes</name>
    <dbReference type="NCBI Taxonomy" id="1314"/>
    <lineage>
        <taxon>Bacteria</taxon>
        <taxon>Bacillati</taxon>
        <taxon>Bacillota</taxon>
        <taxon>Bacilli</taxon>
        <taxon>Lactobacillales</taxon>
        <taxon>Streptococcaceae</taxon>
        <taxon>Streptococcus</taxon>
    </lineage>
</organism>
<gene>
    <name evidence="2" type="ORF">FGO82_01110</name>
</gene>
<evidence type="ECO:0000313" key="2">
    <source>
        <dbReference type="EMBL" id="TNY48525.1"/>
    </source>
</evidence>
<proteinExistence type="predicted"/>
<comment type="caution">
    <text evidence="2">The sequence shown here is derived from an EMBL/GenBank/DDBJ whole genome shotgun (WGS) entry which is preliminary data.</text>
</comment>
<dbReference type="InterPro" id="IPR045758">
    <property type="entry name" value="AdeT1/2"/>
</dbReference>
<dbReference type="AlphaFoldDB" id="A0A660A8S4"/>